<dbReference type="EMBL" id="JAHRIP010047050">
    <property type="protein sequence ID" value="MEQ2298014.1"/>
    <property type="molecule type" value="Genomic_DNA"/>
</dbReference>
<evidence type="ECO:0000313" key="2">
    <source>
        <dbReference type="EMBL" id="MEQ2298014.1"/>
    </source>
</evidence>
<protein>
    <submittedName>
        <fullName evidence="2">Uncharacterized protein</fullName>
    </submittedName>
</protein>
<organism evidence="2 3">
    <name type="scientific">Ameca splendens</name>
    <dbReference type="NCBI Taxonomy" id="208324"/>
    <lineage>
        <taxon>Eukaryota</taxon>
        <taxon>Metazoa</taxon>
        <taxon>Chordata</taxon>
        <taxon>Craniata</taxon>
        <taxon>Vertebrata</taxon>
        <taxon>Euteleostomi</taxon>
        <taxon>Actinopterygii</taxon>
        <taxon>Neopterygii</taxon>
        <taxon>Teleostei</taxon>
        <taxon>Neoteleostei</taxon>
        <taxon>Acanthomorphata</taxon>
        <taxon>Ovalentaria</taxon>
        <taxon>Atherinomorphae</taxon>
        <taxon>Cyprinodontiformes</taxon>
        <taxon>Goodeidae</taxon>
        <taxon>Ameca</taxon>
    </lineage>
</organism>
<proteinExistence type="predicted"/>
<name>A0ABV0YVW0_9TELE</name>
<evidence type="ECO:0000313" key="3">
    <source>
        <dbReference type="Proteomes" id="UP001469553"/>
    </source>
</evidence>
<sequence length="132" mass="14299">MGELGPISSGHQAIGRVHPGQVTSPSQGSIETQSAVNHANTLIPQDNLERPKNLTVMLLDCGRKLEYLDRTHACTGRTCRKSSGGDSNPGAACCKVLPSVPLCSPQKQQEEMSCTLMFRTSWLGLLRYEICT</sequence>
<gene>
    <name evidence="2" type="ORF">AMECASPLE_000853</name>
</gene>
<evidence type="ECO:0000256" key="1">
    <source>
        <dbReference type="SAM" id="MobiDB-lite"/>
    </source>
</evidence>
<keyword evidence="3" id="KW-1185">Reference proteome</keyword>
<reference evidence="2 3" key="1">
    <citation type="submission" date="2021-06" db="EMBL/GenBank/DDBJ databases">
        <authorList>
            <person name="Palmer J.M."/>
        </authorList>
    </citation>
    <scope>NUCLEOTIDE SEQUENCE [LARGE SCALE GENOMIC DNA]</scope>
    <source>
        <strain evidence="2 3">AS_MEX2019</strain>
        <tissue evidence="2">Muscle</tissue>
    </source>
</reference>
<feature type="region of interest" description="Disordered" evidence="1">
    <location>
        <begin position="1"/>
        <end position="32"/>
    </location>
</feature>
<feature type="compositionally biased region" description="Polar residues" evidence="1">
    <location>
        <begin position="21"/>
        <end position="32"/>
    </location>
</feature>
<accession>A0ABV0YVW0</accession>
<dbReference type="Proteomes" id="UP001469553">
    <property type="component" value="Unassembled WGS sequence"/>
</dbReference>
<comment type="caution">
    <text evidence="2">The sequence shown here is derived from an EMBL/GenBank/DDBJ whole genome shotgun (WGS) entry which is preliminary data.</text>
</comment>